<keyword evidence="1" id="KW-0547">Nucleotide-binding</keyword>
<evidence type="ECO:0000256" key="2">
    <source>
        <dbReference type="ARBA" id="ARBA00022840"/>
    </source>
</evidence>
<dbReference type="AlphaFoldDB" id="A0AAU9D100"/>
<protein>
    <recommendedName>
        <fullName evidence="3">UvrD-like helicase C-terminal domain-containing protein</fullName>
    </recommendedName>
</protein>
<dbReference type="KEGG" id="xak:KIMC2_07180"/>
<evidence type="ECO:0000256" key="1">
    <source>
        <dbReference type="ARBA" id="ARBA00022741"/>
    </source>
</evidence>
<dbReference type="Proteomes" id="UP001321804">
    <property type="component" value="Chromosome"/>
</dbReference>
<dbReference type="InterPro" id="IPR050534">
    <property type="entry name" value="Coronavir_polyprotein_1ab"/>
</dbReference>
<dbReference type="GO" id="GO:0009338">
    <property type="term" value="C:exodeoxyribonuclease V complex"/>
    <property type="evidence" value="ECO:0007669"/>
    <property type="project" value="TreeGrafter"/>
</dbReference>
<sequence>MIQLENDPEKDIYNGEIGIVKSVARVRGRVETRVLFDNDHEIVYEPDDLNQLTLAYAISIHKAQGSEFKTVIVTMNGRFDTMLRRNLLYTAVTRAREHLYLVGDLATFIRAAGLPSIIRTTGLVQRLDQKFEEDQDIPSISKEMQKVIPVKSELIEKKEPQINNQPKTYTLTPENYQNIDPMIGMSDISPTDF</sequence>
<evidence type="ECO:0000259" key="3">
    <source>
        <dbReference type="Pfam" id="PF13538"/>
    </source>
</evidence>
<dbReference type="Pfam" id="PF13538">
    <property type="entry name" value="UvrD_C_2"/>
    <property type="match status" value="1"/>
</dbReference>
<keyword evidence="2" id="KW-0067">ATP-binding</keyword>
<dbReference type="GO" id="GO:0005524">
    <property type="term" value="F:ATP binding"/>
    <property type="evidence" value="ECO:0007669"/>
    <property type="project" value="UniProtKB-KW"/>
</dbReference>
<dbReference type="GO" id="GO:0017116">
    <property type="term" value="F:single-stranded DNA helicase activity"/>
    <property type="evidence" value="ECO:0007669"/>
    <property type="project" value="TreeGrafter"/>
</dbReference>
<evidence type="ECO:0000313" key="4">
    <source>
        <dbReference type="EMBL" id="BDR56156.1"/>
    </source>
</evidence>
<keyword evidence="5" id="KW-1185">Reference proteome</keyword>
<name>A0AAU9D100_9LACO</name>
<proteinExistence type="predicted"/>
<organism evidence="4 5">
    <name type="scientific">Xylocopilactobacillus apis</name>
    <dbReference type="NCBI Taxonomy" id="2932183"/>
    <lineage>
        <taxon>Bacteria</taxon>
        <taxon>Bacillati</taxon>
        <taxon>Bacillota</taxon>
        <taxon>Bacilli</taxon>
        <taxon>Lactobacillales</taxon>
        <taxon>Lactobacillaceae</taxon>
        <taxon>Xylocopilactobacillus</taxon>
    </lineage>
</organism>
<gene>
    <name evidence="4" type="ORF">KIMC2_07180</name>
</gene>
<accession>A0AAU9D100</accession>
<dbReference type="PANTHER" id="PTHR43788">
    <property type="entry name" value="DNA2/NAM7 HELICASE FAMILY MEMBER"/>
    <property type="match status" value="1"/>
</dbReference>
<dbReference type="Gene3D" id="3.40.50.300">
    <property type="entry name" value="P-loop containing nucleotide triphosphate hydrolases"/>
    <property type="match status" value="1"/>
</dbReference>
<dbReference type="PANTHER" id="PTHR43788:SF6">
    <property type="entry name" value="DNA HELICASE B"/>
    <property type="match status" value="1"/>
</dbReference>
<dbReference type="InterPro" id="IPR027785">
    <property type="entry name" value="UvrD-like_helicase_C"/>
</dbReference>
<dbReference type="CDD" id="cd18809">
    <property type="entry name" value="SF1_C_RecD"/>
    <property type="match status" value="1"/>
</dbReference>
<dbReference type="GO" id="GO:0006310">
    <property type="term" value="P:DNA recombination"/>
    <property type="evidence" value="ECO:0007669"/>
    <property type="project" value="TreeGrafter"/>
</dbReference>
<evidence type="ECO:0000313" key="5">
    <source>
        <dbReference type="Proteomes" id="UP001321804"/>
    </source>
</evidence>
<dbReference type="SUPFAM" id="SSF52540">
    <property type="entry name" value="P-loop containing nucleoside triphosphate hydrolases"/>
    <property type="match status" value="1"/>
</dbReference>
<dbReference type="EMBL" id="AP026801">
    <property type="protein sequence ID" value="BDR56156.1"/>
    <property type="molecule type" value="Genomic_DNA"/>
</dbReference>
<feature type="domain" description="UvrD-like helicase C-terminal" evidence="3">
    <location>
        <begin position="54"/>
        <end position="102"/>
    </location>
</feature>
<dbReference type="InterPro" id="IPR027417">
    <property type="entry name" value="P-loop_NTPase"/>
</dbReference>
<reference evidence="4 5" key="1">
    <citation type="journal article" date="2023" name="Microbiol. Spectr.">
        <title>Symbiosis of Carpenter Bees with Uncharacterized Lactic Acid Bacteria Showing NAD Auxotrophy.</title>
        <authorList>
            <person name="Kawasaki S."/>
            <person name="Ozawa K."/>
            <person name="Mori T."/>
            <person name="Yamamoto A."/>
            <person name="Ito M."/>
            <person name="Ohkuma M."/>
            <person name="Sakamoto M."/>
            <person name="Matsutani M."/>
        </authorList>
    </citation>
    <scope>NUCLEOTIDE SEQUENCE [LARGE SCALE GENOMIC DNA]</scope>
    <source>
        <strain evidence="4 5">KimC2</strain>
    </source>
</reference>